<comment type="caution">
    <text evidence="1">The sequence shown here is derived from an EMBL/GenBank/DDBJ whole genome shotgun (WGS) entry which is preliminary data.</text>
</comment>
<dbReference type="Proteomes" id="UP000638313">
    <property type="component" value="Unassembled WGS sequence"/>
</dbReference>
<dbReference type="RefSeq" id="WP_190128432.1">
    <property type="nucleotide sequence ID" value="NZ_BNBD01000002.1"/>
</dbReference>
<reference evidence="1" key="2">
    <citation type="submission" date="2020-09" db="EMBL/GenBank/DDBJ databases">
        <authorList>
            <person name="Sun Q."/>
            <person name="Ohkuma M."/>
        </authorList>
    </citation>
    <scope>NUCLEOTIDE SEQUENCE</scope>
    <source>
        <strain evidence="1">JCM 4059</strain>
    </source>
</reference>
<keyword evidence="2" id="KW-1185">Reference proteome</keyword>
<sequence>MQPAVLQAIDAWEQHWHQTQAAAVAALKAAFPRLGDRPRYVGCNDIRLEYEEAGLGGGRVCLDDEGRANVEFDRVPNEVIARAVDGIRLPYLDYADGPLCEAPPGTYVYECEGSAAQFEFTLGKIGHGQVVISFATIPDAVAILDALERALDEHDADATRH</sequence>
<proteinExistence type="predicted"/>
<accession>A0A919AYT9</accession>
<gene>
    <name evidence="1" type="ORF">GCM10010218_12750</name>
</gene>
<dbReference type="EMBL" id="BNBD01000002">
    <property type="protein sequence ID" value="GHF33119.1"/>
    <property type="molecule type" value="Genomic_DNA"/>
</dbReference>
<organism evidence="1 2">
    <name type="scientific">Streptomyces mashuensis</name>
    <dbReference type="NCBI Taxonomy" id="33904"/>
    <lineage>
        <taxon>Bacteria</taxon>
        <taxon>Bacillati</taxon>
        <taxon>Actinomycetota</taxon>
        <taxon>Actinomycetes</taxon>
        <taxon>Kitasatosporales</taxon>
        <taxon>Streptomycetaceae</taxon>
        <taxon>Streptomyces</taxon>
    </lineage>
</organism>
<evidence type="ECO:0000313" key="2">
    <source>
        <dbReference type="Proteomes" id="UP000638313"/>
    </source>
</evidence>
<evidence type="ECO:0000313" key="1">
    <source>
        <dbReference type="EMBL" id="GHF33119.1"/>
    </source>
</evidence>
<dbReference type="AlphaFoldDB" id="A0A919AYT9"/>
<reference evidence="1" key="1">
    <citation type="journal article" date="2014" name="Int. J. Syst. Evol. Microbiol.">
        <title>Complete genome sequence of Corynebacterium casei LMG S-19264T (=DSM 44701T), isolated from a smear-ripened cheese.</title>
        <authorList>
            <consortium name="US DOE Joint Genome Institute (JGI-PGF)"/>
            <person name="Walter F."/>
            <person name="Albersmeier A."/>
            <person name="Kalinowski J."/>
            <person name="Ruckert C."/>
        </authorList>
    </citation>
    <scope>NUCLEOTIDE SEQUENCE</scope>
    <source>
        <strain evidence="1">JCM 4059</strain>
    </source>
</reference>
<name>A0A919AYT9_9ACTN</name>
<protein>
    <submittedName>
        <fullName evidence="1">Uncharacterized protein</fullName>
    </submittedName>
</protein>